<keyword evidence="4 6" id="KW-0808">Transferase</keyword>
<dbReference type="GO" id="GO:0005829">
    <property type="term" value="C:cytosol"/>
    <property type="evidence" value="ECO:0007669"/>
    <property type="project" value="TreeGrafter"/>
</dbReference>
<feature type="binding site" evidence="6">
    <location>
        <position position="72"/>
    </location>
    <ligand>
        <name>S-adenosyl-L-methionine</name>
        <dbReference type="ChEBI" id="CHEBI:59789"/>
    </ligand>
</feature>
<dbReference type="NCBIfam" id="TIGR00138">
    <property type="entry name" value="rsmG_gidB"/>
    <property type="match status" value="1"/>
</dbReference>
<keyword evidence="2 6" id="KW-0698">rRNA processing</keyword>
<dbReference type="EC" id="2.1.1.-" evidence="6"/>
<evidence type="ECO:0000256" key="6">
    <source>
        <dbReference type="HAMAP-Rule" id="MF_00074"/>
    </source>
</evidence>
<dbReference type="PIRSF" id="PIRSF003078">
    <property type="entry name" value="GidB"/>
    <property type="match status" value="1"/>
</dbReference>
<dbReference type="AlphaFoldDB" id="A0A6N7XLK0"/>
<comment type="caution">
    <text evidence="7">The sequence shown here is derived from an EMBL/GenBank/DDBJ whole genome shotgun (WGS) entry which is preliminary data.</text>
</comment>
<sequence length="233" mass="26257">MSKAYERLEQQVGEEKAELMIHYMDEILRMNEHINLTAVRDPEEFIVKHLLDSLGCVGSPEWEKADTIADVGTGAGFPGVPLAVMAPEKKIFLIDSLQKRLRVIDDITRSLDIQNTTTFHLRAEEAGQSKEHRERYDLCVSRAVASMNVLVEWCLPLVKVGGTFVAYKGEKAEEEIKEAEKAIRLLGGKIDRIETVNLEDESAENHALVYIKKVKKTPAKFPRKSGTARKEPL</sequence>
<dbReference type="RefSeq" id="WP_154554389.1">
    <property type="nucleotide sequence ID" value="NZ_VUNA01000009.1"/>
</dbReference>
<dbReference type="FunFam" id="3.40.50.150:FF:000041">
    <property type="entry name" value="Ribosomal RNA small subunit methyltransferase G"/>
    <property type="match status" value="1"/>
</dbReference>
<dbReference type="PANTHER" id="PTHR31760">
    <property type="entry name" value="S-ADENOSYL-L-METHIONINE-DEPENDENT METHYLTRANSFERASES SUPERFAMILY PROTEIN"/>
    <property type="match status" value="1"/>
</dbReference>
<feature type="binding site" evidence="6">
    <location>
        <position position="142"/>
    </location>
    <ligand>
        <name>S-adenosyl-L-methionine</name>
        <dbReference type="ChEBI" id="CHEBI:59789"/>
    </ligand>
</feature>
<organism evidence="7 8">
    <name type="scientific">Mogibacterium kristiansenii</name>
    <dbReference type="NCBI Taxonomy" id="2606708"/>
    <lineage>
        <taxon>Bacteria</taxon>
        <taxon>Bacillati</taxon>
        <taxon>Bacillota</taxon>
        <taxon>Clostridia</taxon>
        <taxon>Peptostreptococcales</taxon>
        <taxon>Anaerovoracaceae</taxon>
        <taxon>Mogibacterium</taxon>
    </lineage>
</organism>
<keyword evidence="1 6" id="KW-0963">Cytoplasm</keyword>
<dbReference type="GO" id="GO:0070043">
    <property type="term" value="F:rRNA (guanine-N7-)-methyltransferase activity"/>
    <property type="evidence" value="ECO:0007669"/>
    <property type="project" value="UniProtKB-UniRule"/>
</dbReference>
<evidence type="ECO:0000256" key="2">
    <source>
        <dbReference type="ARBA" id="ARBA00022552"/>
    </source>
</evidence>
<comment type="function">
    <text evidence="6">Specifically methylates the N7 position of a guanine in 16S rRNA.</text>
</comment>
<name>A0A6N7XLK0_9FIRM</name>
<evidence type="ECO:0000256" key="3">
    <source>
        <dbReference type="ARBA" id="ARBA00022603"/>
    </source>
</evidence>
<dbReference type="HAMAP" id="MF_00074">
    <property type="entry name" value="16SrRNA_methyltr_G"/>
    <property type="match status" value="1"/>
</dbReference>
<dbReference type="InterPro" id="IPR003682">
    <property type="entry name" value="rRNA_ssu_MeTfrase_G"/>
</dbReference>
<feature type="binding site" evidence="6">
    <location>
        <position position="77"/>
    </location>
    <ligand>
        <name>S-adenosyl-L-methionine</name>
        <dbReference type="ChEBI" id="CHEBI:59789"/>
    </ligand>
</feature>
<protein>
    <recommendedName>
        <fullName evidence="6">Ribosomal RNA small subunit methyltransferase G</fullName>
        <ecNumber evidence="6">2.1.1.-</ecNumber>
    </recommendedName>
    <alternativeName>
        <fullName evidence="6">16S rRNA 7-methylguanosine methyltransferase</fullName>
        <shortName evidence="6">16S rRNA m7G methyltransferase</shortName>
    </alternativeName>
</protein>
<keyword evidence="8" id="KW-1185">Reference proteome</keyword>
<feature type="binding site" evidence="6">
    <location>
        <begin position="123"/>
        <end position="124"/>
    </location>
    <ligand>
        <name>S-adenosyl-L-methionine</name>
        <dbReference type="ChEBI" id="CHEBI:59789"/>
    </ligand>
</feature>
<dbReference type="Gene3D" id="3.40.50.150">
    <property type="entry name" value="Vaccinia Virus protein VP39"/>
    <property type="match status" value="1"/>
</dbReference>
<comment type="similarity">
    <text evidence="6">Belongs to the methyltransferase superfamily. RNA methyltransferase RsmG family.</text>
</comment>
<dbReference type="Proteomes" id="UP000469424">
    <property type="component" value="Unassembled WGS sequence"/>
</dbReference>
<dbReference type="Pfam" id="PF02527">
    <property type="entry name" value="GidB"/>
    <property type="match status" value="1"/>
</dbReference>
<gene>
    <name evidence="6 7" type="primary">rsmG</name>
    <name evidence="7" type="ORF">FYJ65_05665</name>
</gene>
<dbReference type="PANTHER" id="PTHR31760:SF0">
    <property type="entry name" value="S-ADENOSYL-L-METHIONINE-DEPENDENT METHYLTRANSFERASES SUPERFAMILY PROTEIN"/>
    <property type="match status" value="1"/>
</dbReference>
<reference evidence="7 8" key="1">
    <citation type="submission" date="2019-08" db="EMBL/GenBank/DDBJ databases">
        <title>In-depth cultivation of the pig gut microbiome towards novel bacterial diversity and tailored functional studies.</title>
        <authorList>
            <person name="Wylensek D."/>
            <person name="Hitch T.C.A."/>
            <person name="Clavel T."/>
        </authorList>
    </citation>
    <scope>NUCLEOTIDE SEQUENCE [LARGE SCALE GENOMIC DNA]</scope>
    <source>
        <strain evidence="7 8">WCA-MUC-591-APC-4B</strain>
    </source>
</reference>
<evidence type="ECO:0000256" key="5">
    <source>
        <dbReference type="ARBA" id="ARBA00022691"/>
    </source>
</evidence>
<dbReference type="CDD" id="cd02440">
    <property type="entry name" value="AdoMet_MTases"/>
    <property type="match status" value="1"/>
</dbReference>
<proteinExistence type="inferred from homology"/>
<dbReference type="InterPro" id="IPR029063">
    <property type="entry name" value="SAM-dependent_MTases_sf"/>
</dbReference>
<evidence type="ECO:0000256" key="1">
    <source>
        <dbReference type="ARBA" id="ARBA00022490"/>
    </source>
</evidence>
<evidence type="ECO:0000313" key="8">
    <source>
        <dbReference type="Proteomes" id="UP000469424"/>
    </source>
</evidence>
<comment type="caution">
    <text evidence="6">Lacks conserved residue(s) required for the propagation of feature annotation.</text>
</comment>
<dbReference type="EMBL" id="VUNA01000009">
    <property type="protein sequence ID" value="MST70826.1"/>
    <property type="molecule type" value="Genomic_DNA"/>
</dbReference>
<accession>A0A6N7XLK0</accession>
<dbReference type="SUPFAM" id="SSF53335">
    <property type="entry name" value="S-adenosyl-L-methionine-dependent methyltransferases"/>
    <property type="match status" value="1"/>
</dbReference>
<evidence type="ECO:0000256" key="4">
    <source>
        <dbReference type="ARBA" id="ARBA00022679"/>
    </source>
</evidence>
<evidence type="ECO:0000313" key="7">
    <source>
        <dbReference type="EMBL" id="MST70826.1"/>
    </source>
</evidence>
<keyword evidence="3 6" id="KW-0489">Methyltransferase</keyword>
<keyword evidence="5 6" id="KW-0949">S-adenosyl-L-methionine</keyword>
<comment type="subcellular location">
    <subcellularLocation>
        <location evidence="6">Cytoplasm</location>
    </subcellularLocation>
</comment>